<feature type="binding site" evidence="8">
    <location>
        <begin position="17"/>
        <end position="23"/>
    </location>
    <ligand>
        <name>GTP</name>
        <dbReference type="ChEBI" id="CHEBI:37565"/>
    </ligand>
</feature>
<proteinExistence type="inferred from homology"/>
<comment type="pathway">
    <text evidence="8">Purine metabolism; AMP biosynthesis via de novo pathway; AMP from IMP: step 1/2.</text>
</comment>
<keyword evidence="6 8" id="KW-0460">Magnesium</keyword>
<dbReference type="CDD" id="cd03108">
    <property type="entry name" value="AdSS"/>
    <property type="match status" value="1"/>
</dbReference>
<keyword evidence="11" id="KW-1185">Reference proteome</keyword>
<dbReference type="GO" id="GO:0004019">
    <property type="term" value="F:adenylosuccinate synthase activity"/>
    <property type="evidence" value="ECO:0007669"/>
    <property type="project" value="UniProtKB-UniRule"/>
</dbReference>
<organism evidence="10 11">
    <name type="scientific">Promethearchaeum syntrophicum</name>
    <dbReference type="NCBI Taxonomy" id="2594042"/>
    <lineage>
        <taxon>Archaea</taxon>
        <taxon>Promethearchaeati</taxon>
        <taxon>Promethearchaeota</taxon>
        <taxon>Promethearchaeia</taxon>
        <taxon>Promethearchaeales</taxon>
        <taxon>Promethearchaeaceae</taxon>
        <taxon>Promethearchaeum</taxon>
    </lineage>
</organism>
<keyword evidence="2 8" id="KW-0436">Ligase</keyword>
<evidence type="ECO:0000313" key="10">
    <source>
        <dbReference type="EMBL" id="QEE17087.1"/>
    </source>
</evidence>
<name>A0A5B9DDX8_9ARCH</name>
<evidence type="ECO:0000256" key="5">
    <source>
        <dbReference type="ARBA" id="ARBA00022755"/>
    </source>
</evidence>
<dbReference type="InterPro" id="IPR033128">
    <property type="entry name" value="Adenylosuccin_syn_Lys_AS"/>
</dbReference>
<keyword evidence="5 8" id="KW-0658">Purine biosynthesis</keyword>
<feature type="binding site" description="in other chain" evidence="8">
    <location>
        <begin position="43"/>
        <end position="46"/>
    </location>
    <ligand>
        <name>IMP</name>
        <dbReference type="ChEBI" id="CHEBI:58053"/>
        <note>ligand shared between dimeric partners</note>
    </ligand>
</feature>
<reference evidence="10 11" key="1">
    <citation type="journal article" date="2020" name="Nature">
        <title>Isolation of an archaeon at the prokaryote-eukaryote interface.</title>
        <authorList>
            <person name="Imachi H."/>
            <person name="Nobu M.K."/>
            <person name="Nakahara N."/>
            <person name="Morono Y."/>
            <person name="Ogawara M."/>
            <person name="Takaki Y."/>
            <person name="Takano Y."/>
            <person name="Uematsu K."/>
            <person name="Ikuta T."/>
            <person name="Ito M."/>
            <person name="Matsui Y."/>
            <person name="Miyazaki M."/>
            <person name="Murata K."/>
            <person name="Saito Y."/>
            <person name="Sakai S."/>
            <person name="Song C."/>
            <person name="Tasumi E."/>
            <person name="Yamanaka Y."/>
            <person name="Yamaguchi T."/>
            <person name="Kamagata Y."/>
            <person name="Tamaki H."/>
            <person name="Takai K."/>
        </authorList>
    </citation>
    <scope>NUCLEOTIDE SEQUENCE [LARGE SCALE GENOMIC DNA]</scope>
    <source>
        <strain evidence="10 11">MK-D1</strain>
    </source>
</reference>
<evidence type="ECO:0000256" key="9">
    <source>
        <dbReference type="PROSITE-ProRule" id="PRU10134"/>
    </source>
</evidence>
<feature type="binding site" description="in other chain" evidence="8">
    <location>
        <position position="131"/>
    </location>
    <ligand>
        <name>IMP</name>
        <dbReference type="ChEBI" id="CHEBI:58053"/>
        <note>ligand shared between dimeric partners</note>
    </ligand>
</feature>
<feature type="binding site" evidence="8">
    <location>
        <position position="310"/>
    </location>
    <ligand>
        <name>GTP</name>
        <dbReference type="ChEBI" id="CHEBI:37565"/>
    </ligand>
</feature>
<feature type="binding site" evidence="8">
    <location>
        <begin position="45"/>
        <end position="47"/>
    </location>
    <ligand>
        <name>GTP</name>
        <dbReference type="ChEBI" id="CHEBI:37565"/>
    </ligand>
</feature>
<dbReference type="Gene3D" id="3.40.440.10">
    <property type="entry name" value="Adenylosuccinate Synthetase, subunit A, domain 1"/>
    <property type="match status" value="1"/>
</dbReference>
<feature type="binding site" evidence="8">
    <location>
        <position position="45"/>
    </location>
    <ligand>
        <name>Mg(2+)</name>
        <dbReference type="ChEBI" id="CHEBI:18420"/>
    </ligand>
</feature>
<dbReference type="InterPro" id="IPR042110">
    <property type="entry name" value="Adenylosuccinate_synth_dom2"/>
</dbReference>
<comment type="cofactor">
    <cofactor evidence="8">
        <name>Mg(2+)</name>
        <dbReference type="ChEBI" id="CHEBI:18420"/>
    </cofactor>
    <text evidence="8">Binds 1 Mg(2+) ion per subunit.</text>
</comment>
<dbReference type="OrthoDB" id="372247at2157"/>
<sequence>MESKKTQTLVVTGASWGDEGKGKIVDLLASNADYVVRFQGGNNAGHTVVVKGKKYKFHLLPSGGLQNKTIVIGNGLVIDPKVLLKELDTLKKEGFTPDLKISESAHVIFPFHNLIDGMEEEKKGHYAAGTTKRGIGPTYCDKMARFGIRVYDLLDEKIFKPKFDRIFDLKRNMYKILKNSDEEWNLDKDEIFNQYLEFGNKIREYVINTAFYLNNAIDEGKKILFEGAQGALLGIDHGMYPFGTSSVTWSGGVCAGTGVGPTRINKLIGVIKAYTSRVGGGPIPTELNDDIAHQIREQGHEYGTTTGRPRRVGWIDLFNLKYAVMINHYDGLAITLLDALAGIEKVKLCVGYTYKGESLKTWPIQSEIIEKCVPEYIEMPGWDPLPSEEWSKIAQEGYIALPTKIKDYIDKIEEILGTELLIISIGPNRTDTIIRKSIW</sequence>
<dbReference type="InterPro" id="IPR027417">
    <property type="entry name" value="P-loop_NTPase"/>
</dbReference>
<feature type="binding site" description="in other chain" evidence="8">
    <location>
        <position position="244"/>
    </location>
    <ligand>
        <name>IMP</name>
        <dbReference type="ChEBI" id="CHEBI:58053"/>
        <note>ligand shared between dimeric partners</note>
    </ligand>
</feature>
<evidence type="ECO:0000256" key="4">
    <source>
        <dbReference type="ARBA" id="ARBA00022741"/>
    </source>
</evidence>
<dbReference type="AlphaFoldDB" id="A0A5B9DDX8"/>
<feature type="active site" description="Proton donor" evidence="8">
    <location>
        <position position="46"/>
    </location>
</feature>
<dbReference type="SUPFAM" id="SSF52540">
    <property type="entry name" value="P-loop containing nucleoside triphosphate hydrolases"/>
    <property type="match status" value="1"/>
</dbReference>
<feature type="binding site" evidence="8">
    <location>
        <position position="145"/>
    </location>
    <ligand>
        <name>IMP</name>
        <dbReference type="ChEBI" id="CHEBI:58053"/>
        <note>ligand shared between dimeric partners</note>
    </ligand>
</feature>
<dbReference type="PANTHER" id="PTHR11846:SF0">
    <property type="entry name" value="ADENYLOSUCCINATE SYNTHETASE"/>
    <property type="match status" value="1"/>
</dbReference>
<comment type="similarity">
    <text evidence="8">Belongs to the adenylosuccinate synthetase family.</text>
</comment>
<feature type="binding site" description="in other chain" evidence="8">
    <location>
        <position position="308"/>
    </location>
    <ligand>
        <name>IMP</name>
        <dbReference type="ChEBI" id="CHEBI:58053"/>
        <note>ligand shared between dimeric partners</note>
    </ligand>
</feature>
<dbReference type="GO" id="GO:0044208">
    <property type="term" value="P:'de novo' AMP biosynthetic process"/>
    <property type="evidence" value="ECO:0007669"/>
    <property type="project" value="UniProtKB-UniRule"/>
</dbReference>
<comment type="catalytic activity">
    <reaction evidence="8">
        <text>IMP + L-aspartate + GTP = N(6)-(1,2-dicarboxyethyl)-AMP + GDP + phosphate + 2 H(+)</text>
        <dbReference type="Rhea" id="RHEA:15753"/>
        <dbReference type="ChEBI" id="CHEBI:15378"/>
        <dbReference type="ChEBI" id="CHEBI:29991"/>
        <dbReference type="ChEBI" id="CHEBI:37565"/>
        <dbReference type="ChEBI" id="CHEBI:43474"/>
        <dbReference type="ChEBI" id="CHEBI:57567"/>
        <dbReference type="ChEBI" id="CHEBI:58053"/>
        <dbReference type="ChEBI" id="CHEBI:58189"/>
        <dbReference type="EC" id="6.3.4.4"/>
    </reaction>
</comment>
<dbReference type="GeneID" id="41330897"/>
<dbReference type="NCBIfam" id="NF002223">
    <property type="entry name" value="PRK01117.1"/>
    <property type="match status" value="1"/>
</dbReference>
<feature type="active site" evidence="9">
    <location>
        <position position="142"/>
    </location>
</feature>
<evidence type="ECO:0000256" key="2">
    <source>
        <dbReference type="ARBA" id="ARBA00022598"/>
    </source>
</evidence>
<feature type="active site" description="Proton acceptor" evidence="8">
    <location>
        <position position="18"/>
    </location>
</feature>
<dbReference type="UniPathway" id="UPA00075">
    <property type="reaction ID" value="UER00335"/>
</dbReference>
<evidence type="ECO:0000256" key="8">
    <source>
        <dbReference type="HAMAP-Rule" id="MF_00011"/>
    </source>
</evidence>
<dbReference type="GO" id="GO:0005525">
    <property type="term" value="F:GTP binding"/>
    <property type="evidence" value="ECO:0007669"/>
    <property type="project" value="UniProtKB-UniRule"/>
</dbReference>
<dbReference type="GO" id="GO:0005737">
    <property type="term" value="C:cytoplasm"/>
    <property type="evidence" value="ECO:0007669"/>
    <property type="project" value="UniProtKB-SubCell"/>
</dbReference>
<feature type="binding site" evidence="8">
    <location>
        <begin position="304"/>
        <end position="310"/>
    </location>
    <ligand>
        <name>substrate</name>
    </ligand>
</feature>
<dbReference type="RefSeq" id="WP_147664005.1">
    <property type="nucleotide sequence ID" value="NZ_CP042905.2"/>
</dbReference>
<feature type="binding site" description="in other chain" evidence="8">
    <location>
        <position position="229"/>
    </location>
    <ligand>
        <name>IMP</name>
        <dbReference type="ChEBI" id="CHEBI:58053"/>
        <note>ligand shared between dimeric partners</note>
    </ligand>
</feature>
<dbReference type="Pfam" id="PF00709">
    <property type="entry name" value="Adenylsucc_synt"/>
    <property type="match status" value="1"/>
</dbReference>
<evidence type="ECO:0000256" key="1">
    <source>
        <dbReference type="ARBA" id="ARBA00011738"/>
    </source>
</evidence>
<comment type="function">
    <text evidence="8">Plays an important role in the de novo pathway of purine nucleotide biosynthesis. Catalyzes the first committed step in the biosynthesis of AMP from IMP.</text>
</comment>
<dbReference type="HAMAP" id="MF_00011">
    <property type="entry name" value="Adenylosucc_synth"/>
    <property type="match status" value="1"/>
</dbReference>
<comment type="subcellular location">
    <subcellularLocation>
        <location evidence="8">Cytoplasm</location>
    </subcellularLocation>
</comment>
<dbReference type="SMART" id="SM00788">
    <property type="entry name" value="Adenylsucc_synt"/>
    <property type="match status" value="1"/>
</dbReference>
<keyword evidence="3 8" id="KW-0479">Metal-binding</keyword>
<dbReference type="FunFam" id="1.10.300.10:FF:000001">
    <property type="entry name" value="Adenylosuccinate synthetase"/>
    <property type="match status" value="1"/>
</dbReference>
<evidence type="ECO:0000256" key="3">
    <source>
        <dbReference type="ARBA" id="ARBA00022723"/>
    </source>
</evidence>
<keyword evidence="8" id="KW-0963">Cytoplasm</keyword>
<dbReference type="Gene3D" id="1.10.300.10">
    <property type="entry name" value="Adenylosuccinate Synthetase, subunit A, domain 2"/>
    <property type="match status" value="1"/>
</dbReference>
<feature type="binding site" evidence="8">
    <location>
        <begin position="424"/>
        <end position="426"/>
    </location>
    <ligand>
        <name>GTP</name>
        <dbReference type="ChEBI" id="CHEBI:37565"/>
    </ligand>
</feature>
<reference evidence="10 11" key="2">
    <citation type="journal article" date="2024" name="Int. J. Syst. Evol. Microbiol.">
        <title>Promethearchaeum syntrophicum gen. nov., sp. nov., an anaerobic, obligately syntrophic archaeon, the first isolate of the lineage 'Asgard' archaea, and proposal of the new archaeal phylum Promethearchaeota phyl. nov. and kingdom Promethearchaeati regn. nov.</title>
        <authorList>
            <person name="Imachi H."/>
            <person name="Nobu M.K."/>
            <person name="Kato S."/>
            <person name="Takaki Y."/>
            <person name="Miyazaki M."/>
            <person name="Miyata M."/>
            <person name="Ogawara M."/>
            <person name="Saito Y."/>
            <person name="Sakai S."/>
            <person name="Tahara Y.O."/>
            <person name="Takano Y."/>
            <person name="Tasumi E."/>
            <person name="Uematsu K."/>
            <person name="Yoshimura T."/>
            <person name="Itoh T."/>
            <person name="Ohkuma M."/>
            <person name="Takai K."/>
        </authorList>
    </citation>
    <scope>NUCLEOTIDE SEQUENCE [LARGE SCALE GENOMIC DNA]</scope>
    <source>
        <strain evidence="10 11">MK-D1</strain>
    </source>
</reference>
<dbReference type="GO" id="GO:0000287">
    <property type="term" value="F:magnesium ion binding"/>
    <property type="evidence" value="ECO:0007669"/>
    <property type="project" value="UniProtKB-UniRule"/>
</dbReference>
<evidence type="ECO:0000256" key="6">
    <source>
        <dbReference type="ARBA" id="ARBA00022842"/>
    </source>
</evidence>
<dbReference type="PANTHER" id="PTHR11846">
    <property type="entry name" value="ADENYLOSUCCINATE SYNTHETASE"/>
    <property type="match status" value="1"/>
</dbReference>
<evidence type="ECO:0000313" key="11">
    <source>
        <dbReference type="Proteomes" id="UP000321408"/>
    </source>
</evidence>
<dbReference type="KEGG" id="psyt:DSAG12_02919"/>
<dbReference type="InterPro" id="IPR001114">
    <property type="entry name" value="Adenylosuccinate_synthetase"/>
</dbReference>
<evidence type="ECO:0000256" key="7">
    <source>
        <dbReference type="ARBA" id="ARBA00023134"/>
    </source>
</evidence>
<dbReference type="FunFam" id="3.90.170.10:FF:000001">
    <property type="entry name" value="Adenylosuccinate synthetase"/>
    <property type="match status" value="1"/>
</dbReference>
<dbReference type="GO" id="GO:0046040">
    <property type="term" value="P:IMP metabolic process"/>
    <property type="evidence" value="ECO:0007669"/>
    <property type="project" value="TreeGrafter"/>
</dbReference>
<accession>A0A5B9DDX8</accession>
<dbReference type="InterPro" id="IPR042111">
    <property type="entry name" value="Adenylosuccinate_synth_dom3"/>
</dbReference>
<comment type="subunit">
    <text evidence="1 8">Homodimer.</text>
</comment>
<keyword evidence="4 8" id="KW-0547">Nucleotide-binding</keyword>
<dbReference type="EC" id="6.3.4.4" evidence="8"/>
<dbReference type="Proteomes" id="UP000321408">
    <property type="component" value="Chromosome"/>
</dbReference>
<dbReference type="PROSITE" id="PS00513">
    <property type="entry name" value="ADENYLOSUCCIN_SYN_2"/>
    <property type="match status" value="1"/>
</dbReference>
<dbReference type="NCBIfam" id="TIGR00184">
    <property type="entry name" value="purA"/>
    <property type="match status" value="1"/>
</dbReference>
<gene>
    <name evidence="8" type="primary">purA</name>
    <name evidence="10" type="ORF">DSAG12_02919</name>
</gene>
<feature type="binding site" evidence="8">
    <location>
        <begin position="336"/>
        <end position="338"/>
    </location>
    <ligand>
        <name>GTP</name>
        <dbReference type="ChEBI" id="CHEBI:37565"/>
    </ligand>
</feature>
<keyword evidence="7 8" id="KW-0342">GTP-binding</keyword>
<dbReference type="Gene3D" id="3.90.170.10">
    <property type="entry name" value="Adenylosuccinate Synthetase, subunit A, domain 3"/>
    <property type="match status" value="1"/>
</dbReference>
<protein>
    <recommendedName>
        <fullName evidence="8">Adenylosuccinate synthetase</fullName>
        <shortName evidence="8">AMPSase</shortName>
        <shortName evidence="8">AdSS</shortName>
        <ecNumber evidence="8">6.3.4.4</ecNumber>
    </recommendedName>
    <alternativeName>
        <fullName evidence="8">IMP--aspartate ligase</fullName>
    </alternativeName>
</protein>
<dbReference type="InterPro" id="IPR042109">
    <property type="entry name" value="Adenylosuccinate_synth_dom1"/>
</dbReference>
<feature type="binding site" evidence="8">
    <location>
        <position position="18"/>
    </location>
    <ligand>
        <name>Mg(2+)</name>
        <dbReference type="ChEBI" id="CHEBI:18420"/>
    </ligand>
</feature>
<feature type="binding site" description="in other chain" evidence="8">
    <location>
        <begin position="18"/>
        <end position="21"/>
    </location>
    <ligand>
        <name>IMP</name>
        <dbReference type="ChEBI" id="CHEBI:58053"/>
        <note>ligand shared between dimeric partners</note>
    </ligand>
</feature>
<dbReference type="EMBL" id="CP042905">
    <property type="protein sequence ID" value="QEE17087.1"/>
    <property type="molecule type" value="Genomic_DNA"/>
</dbReference>